<sequence>MGRLAAPWRRTGGARGTRDFLTVFRVAWRADPWHVTQALACAIVAAGNPAVQVWLMAALTRSFIEAATGRSDLRGVFTALAMMAAAGLIAQLLSMVQTRAMQRCQSQLTAHLSGRIVDRAIRLTLVQAEDHQVQDALQRATREVGFRPGMLLQQMVQLVGQVSGFAAVGVVLFSLDYRVALLAMVAPLPTLVAQILAGRRGYALEHARSADRRRLAYWQQLASQPEPLKELIALRLGPLVAGRHSAVLARVVREDQALAGRNFRQGVPLAVVAAVLTFVAQVVAVLVTVGTAGIVNMFAVIQGIVALQSNVQQILSSLSNAYLNQLYLRSVMGFLALPEAGVTEGTLAFPSRLERGVELREVTFTYPGTELPAVRDLSVTLRPGETTAIVGLNGAGKSTLAKLIGRLYEPTAGEILVDGKPIHAFTIDSLRDRVAFVFQDYVRYQFTVADNIELGAEGAEGAEGAAVPRPAVRRVAEAVGMAAYIDALPQGYHTQLGKVFEGGVDLSGGQWQRLAVARGLIREASVRVMDEPTAAIDVVTEASLLDVLTEAAPGRVNVLIGHRFSSVSRAERILVLSEGRLVEDGSHDELMRMDGVYADMYKTHVLAPDPAVP</sequence>
<accession>A0ABP7JA75</accession>
<reference evidence="11" key="1">
    <citation type="journal article" date="2019" name="Int. J. Syst. Evol. Microbiol.">
        <title>The Global Catalogue of Microorganisms (GCM) 10K type strain sequencing project: providing services to taxonomists for standard genome sequencing and annotation.</title>
        <authorList>
            <consortium name="The Broad Institute Genomics Platform"/>
            <consortium name="The Broad Institute Genome Sequencing Center for Infectious Disease"/>
            <person name="Wu L."/>
            <person name="Ma J."/>
        </authorList>
    </citation>
    <scope>NUCLEOTIDE SEQUENCE [LARGE SCALE GENOMIC DNA]</scope>
    <source>
        <strain evidence="11">JCM 16908</strain>
    </source>
</reference>
<organism evidence="10 11">
    <name type="scientific">Sphaerisporangium flaviroseum</name>
    <dbReference type="NCBI Taxonomy" id="509199"/>
    <lineage>
        <taxon>Bacteria</taxon>
        <taxon>Bacillati</taxon>
        <taxon>Actinomycetota</taxon>
        <taxon>Actinomycetes</taxon>
        <taxon>Streptosporangiales</taxon>
        <taxon>Streptosporangiaceae</taxon>
        <taxon>Sphaerisporangium</taxon>
    </lineage>
</organism>
<dbReference type="SUPFAM" id="SSF90123">
    <property type="entry name" value="ABC transporter transmembrane region"/>
    <property type="match status" value="1"/>
</dbReference>
<dbReference type="PANTHER" id="PTHR43394">
    <property type="entry name" value="ATP-DEPENDENT PERMEASE MDL1, MITOCHONDRIAL"/>
    <property type="match status" value="1"/>
</dbReference>
<dbReference type="PANTHER" id="PTHR43394:SF1">
    <property type="entry name" value="ATP-BINDING CASSETTE SUB-FAMILY B MEMBER 10, MITOCHONDRIAL"/>
    <property type="match status" value="1"/>
</dbReference>
<protein>
    <submittedName>
        <fullName evidence="10">ABC transporter ATP-binding protein</fullName>
    </submittedName>
</protein>
<evidence type="ECO:0000256" key="5">
    <source>
        <dbReference type="ARBA" id="ARBA00022989"/>
    </source>
</evidence>
<feature type="transmembrane region" description="Helical" evidence="7">
    <location>
        <begin position="155"/>
        <end position="173"/>
    </location>
</feature>
<keyword evidence="4 10" id="KW-0067">ATP-binding</keyword>
<dbReference type="Pfam" id="PF00005">
    <property type="entry name" value="ABC_tran"/>
    <property type="match status" value="1"/>
</dbReference>
<evidence type="ECO:0000259" key="8">
    <source>
        <dbReference type="PROSITE" id="PS50893"/>
    </source>
</evidence>
<comment type="subcellular location">
    <subcellularLocation>
        <location evidence="1">Cell membrane</location>
        <topology evidence="1">Multi-pass membrane protein</topology>
    </subcellularLocation>
</comment>
<dbReference type="PROSITE" id="PS50893">
    <property type="entry name" value="ABC_TRANSPORTER_2"/>
    <property type="match status" value="1"/>
</dbReference>
<evidence type="ECO:0000256" key="6">
    <source>
        <dbReference type="ARBA" id="ARBA00023136"/>
    </source>
</evidence>
<keyword evidence="11" id="KW-1185">Reference proteome</keyword>
<proteinExistence type="predicted"/>
<dbReference type="InterPro" id="IPR039421">
    <property type="entry name" value="Type_1_exporter"/>
</dbReference>
<evidence type="ECO:0000256" key="7">
    <source>
        <dbReference type="SAM" id="Phobius"/>
    </source>
</evidence>
<dbReference type="PROSITE" id="PS50929">
    <property type="entry name" value="ABC_TM1F"/>
    <property type="match status" value="1"/>
</dbReference>
<evidence type="ECO:0000256" key="3">
    <source>
        <dbReference type="ARBA" id="ARBA00022741"/>
    </source>
</evidence>
<dbReference type="SUPFAM" id="SSF52540">
    <property type="entry name" value="P-loop containing nucleoside triphosphate hydrolases"/>
    <property type="match status" value="1"/>
</dbReference>
<evidence type="ECO:0000313" key="11">
    <source>
        <dbReference type="Proteomes" id="UP001500888"/>
    </source>
</evidence>
<feature type="domain" description="ABC transporter" evidence="8">
    <location>
        <begin position="357"/>
        <end position="603"/>
    </location>
</feature>
<dbReference type="InterPro" id="IPR003439">
    <property type="entry name" value="ABC_transporter-like_ATP-bd"/>
</dbReference>
<feature type="domain" description="ABC transmembrane type-1" evidence="9">
    <location>
        <begin position="38"/>
        <end position="200"/>
    </location>
</feature>
<comment type="caution">
    <text evidence="10">The sequence shown here is derived from an EMBL/GenBank/DDBJ whole genome shotgun (WGS) entry which is preliminary data.</text>
</comment>
<evidence type="ECO:0000313" key="10">
    <source>
        <dbReference type="EMBL" id="GAA3838162.1"/>
    </source>
</evidence>
<keyword evidence="3" id="KW-0547">Nucleotide-binding</keyword>
<evidence type="ECO:0000256" key="2">
    <source>
        <dbReference type="ARBA" id="ARBA00022692"/>
    </source>
</evidence>
<dbReference type="PROSITE" id="PS00211">
    <property type="entry name" value="ABC_TRANSPORTER_1"/>
    <property type="match status" value="1"/>
</dbReference>
<dbReference type="Proteomes" id="UP001500888">
    <property type="component" value="Unassembled WGS sequence"/>
</dbReference>
<keyword evidence="5 7" id="KW-1133">Transmembrane helix</keyword>
<evidence type="ECO:0000256" key="4">
    <source>
        <dbReference type="ARBA" id="ARBA00022840"/>
    </source>
</evidence>
<evidence type="ECO:0000256" key="1">
    <source>
        <dbReference type="ARBA" id="ARBA00004651"/>
    </source>
</evidence>
<feature type="transmembrane region" description="Helical" evidence="7">
    <location>
        <begin position="269"/>
        <end position="299"/>
    </location>
</feature>
<dbReference type="GO" id="GO:0005524">
    <property type="term" value="F:ATP binding"/>
    <property type="evidence" value="ECO:0007669"/>
    <property type="project" value="UniProtKB-KW"/>
</dbReference>
<name>A0ABP7JA75_9ACTN</name>
<dbReference type="InterPro" id="IPR011527">
    <property type="entry name" value="ABC1_TM_dom"/>
</dbReference>
<dbReference type="Gene3D" id="3.40.50.300">
    <property type="entry name" value="P-loop containing nucleotide triphosphate hydrolases"/>
    <property type="match status" value="1"/>
</dbReference>
<dbReference type="InterPro" id="IPR036640">
    <property type="entry name" value="ABC1_TM_sf"/>
</dbReference>
<gene>
    <name evidence="10" type="ORF">GCM10022226_70500</name>
</gene>
<dbReference type="InterPro" id="IPR027417">
    <property type="entry name" value="P-loop_NTPase"/>
</dbReference>
<feature type="transmembrane region" description="Helical" evidence="7">
    <location>
        <begin position="75"/>
        <end position="93"/>
    </location>
</feature>
<dbReference type="InterPro" id="IPR017871">
    <property type="entry name" value="ABC_transporter-like_CS"/>
</dbReference>
<keyword evidence="6 7" id="KW-0472">Membrane</keyword>
<feature type="transmembrane region" description="Helical" evidence="7">
    <location>
        <begin position="35"/>
        <end position="55"/>
    </location>
</feature>
<feature type="transmembrane region" description="Helical" evidence="7">
    <location>
        <begin position="179"/>
        <end position="198"/>
    </location>
</feature>
<keyword evidence="2 7" id="KW-0812">Transmembrane</keyword>
<dbReference type="Gene3D" id="1.20.1560.10">
    <property type="entry name" value="ABC transporter type 1, transmembrane domain"/>
    <property type="match status" value="1"/>
</dbReference>
<evidence type="ECO:0000259" key="9">
    <source>
        <dbReference type="PROSITE" id="PS50929"/>
    </source>
</evidence>
<dbReference type="RefSeq" id="WP_344950688.1">
    <property type="nucleotide sequence ID" value="NZ_BAAAZR010000040.1"/>
</dbReference>
<dbReference type="InterPro" id="IPR003593">
    <property type="entry name" value="AAA+_ATPase"/>
</dbReference>
<dbReference type="EMBL" id="BAAAZR010000040">
    <property type="protein sequence ID" value="GAA3838162.1"/>
    <property type="molecule type" value="Genomic_DNA"/>
</dbReference>
<dbReference type="SMART" id="SM00382">
    <property type="entry name" value="AAA"/>
    <property type="match status" value="1"/>
</dbReference>